<proteinExistence type="inferred from homology"/>
<comment type="caution">
    <text evidence="12">The sequence shown here is derived from an EMBL/GenBank/DDBJ whole genome shotgun (WGS) entry which is preliminary data.</text>
</comment>
<dbReference type="GO" id="GO:0000139">
    <property type="term" value="C:Golgi membrane"/>
    <property type="evidence" value="ECO:0007669"/>
    <property type="project" value="UniProtKB-SubCell"/>
</dbReference>
<evidence type="ECO:0000256" key="10">
    <source>
        <dbReference type="RuleBase" id="RU363063"/>
    </source>
</evidence>
<evidence type="ECO:0000256" key="1">
    <source>
        <dbReference type="ARBA" id="ARBA00004323"/>
    </source>
</evidence>
<comment type="subcellular location">
    <subcellularLocation>
        <location evidence="1 10">Golgi apparatus membrane</location>
        <topology evidence="1 10">Single-pass type II membrane protein</topology>
    </subcellularLocation>
</comment>
<comment type="similarity">
    <text evidence="2 10">Belongs to the glycosyltransferase 31 family.</text>
</comment>
<evidence type="ECO:0000313" key="13">
    <source>
        <dbReference type="Proteomes" id="UP001374579"/>
    </source>
</evidence>
<organism evidence="12 13">
    <name type="scientific">Littorina saxatilis</name>
    <dbReference type="NCBI Taxonomy" id="31220"/>
    <lineage>
        <taxon>Eukaryota</taxon>
        <taxon>Metazoa</taxon>
        <taxon>Spiralia</taxon>
        <taxon>Lophotrochozoa</taxon>
        <taxon>Mollusca</taxon>
        <taxon>Gastropoda</taxon>
        <taxon>Caenogastropoda</taxon>
        <taxon>Littorinimorpha</taxon>
        <taxon>Littorinoidea</taxon>
        <taxon>Littorinidae</taxon>
        <taxon>Littorina</taxon>
    </lineage>
</organism>
<evidence type="ECO:0000256" key="8">
    <source>
        <dbReference type="ARBA" id="ARBA00023034"/>
    </source>
</evidence>
<feature type="signal peptide" evidence="11">
    <location>
        <begin position="1"/>
        <end position="28"/>
    </location>
</feature>
<evidence type="ECO:0000256" key="3">
    <source>
        <dbReference type="ARBA" id="ARBA00022676"/>
    </source>
</evidence>
<evidence type="ECO:0000256" key="6">
    <source>
        <dbReference type="ARBA" id="ARBA00022968"/>
    </source>
</evidence>
<keyword evidence="7" id="KW-1133">Transmembrane helix</keyword>
<dbReference type="PANTHER" id="PTHR11214:SF235">
    <property type="entry name" value="HEXOSYLTRANSFERASE"/>
    <property type="match status" value="1"/>
</dbReference>
<keyword evidence="11" id="KW-0732">Signal</keyword>
<keyword evidence="5" id="KW-0812">Transmembrane</keyword>
<dbReference type="GO" id="GO:0016758">
    <property type="term" value="F:hexosyltransferase activity"/>
    <property type="evidence" value="ECO:0007669"/>
    <property type="project" value="InterPro"/>
</dbReference>
<keyword evidence="8 10" id="KW-0333">Golgi apparatus</keyword>
<keyword evidence="6" id="KW-0735">Signal-anchor</keyword>
<dbReference type="Proteomes" id="UP001374579">
    <property type="component" value="Unassembled WGS sequence"/>
</dbReference>
<reference evidence="12 13" key="1">
    <citation type="submission" date="2024-02" db="EMBL/GenBank/DDBJ databases">
        <title>Chromosome-scale genome assembly of the rough periwinkle Littorina saxatilis.</title>
        <authorList>
            <person name="De Jode A."/>
            <person name="Faria R."/>
            <person name="Formenti G."/>
            <person name="Sims Y."/>
            <person name="Smith T.P."/>
            <person name="Tracey A."/>
            <person name="Wood J.M.D."/>
            <person name="Zagrodzka Z.B."/>
            <person name="Johannesson K."/>
            <person name="Butlin R.K."/>
            <person name="Leder E.H."/>
        </authorList>
    </citation>
    <scope>NUCLEOTIDE SEQUENCE [LARGE SCALE GENOMIC DNA]</scope>
    <source>
        <strain evidence="12">Snail1</strain>
        <tissue evidence="12">Muscle</tissue>
    </source>
</reference>
<evidence type="ECO:0000256" key="4">
    <source>
        <dbReference type="ARBA" id="ARBA00022679"/>
    </source>
</evidence>
<accession>A0AAN9ATM7</accession>
<dbReference type="EC" id="2.4.1.-" evidence="10"/>
<keyword evidence="4" id="KW-0808">Transferase</keyword>
<dbReference type="AlphaFoldDB" id="A0AAN9ATM7"/>
<dbReference type="Gene3D" id="3.90.550.50">
    <property type="match status" value="1"/>
</dbReference>
<keyword evidence="9" id="KW-0472">Membrane</keyword>
<dbReference type="InterPro" id="IPR002659">
    <property type="entry name" value="Glyco_trans_31"/>
</dbReference>
<keyword evidence="3 10" id="KW-0328">Glycosyltransferase</keyword>
<evidence type="ECO:0000313" key="12">
    <source>
        <dbReference type="EMBL" id="KAK7093068.1"/>
    </source>
</evidence>
<dbReference type="PANTHER" id="PTHR11214">
    <property type="entry name" value="BETA-1,3-N-ACETYLGLUCOSAMINYLTRANSFERASE"/>
    <property type="match status" value="1"/>
</dbReference>
<evidence type="ECO:0000256" key="9">
    <source>
        <dbReference type="ARBA" id="ARBA00023136"/>
    </source>
</evidence>
<evidence type="ECO:0000256" key="7">
    <source>
        <dbReference type="ARBA" id="ARBA00022989"/>
    </source>
</evidence>
<gene>
    <name evidence="12" type="ORF">V1264_008721</name>
</gene>
<dbReference type="Pfam" id="PF01762">
    <property type="entry name" value="Galactosyl_T"/>
    <property type="match status" value="1"/>
</dbReference>
<dbReference type="EMBL" id="JBAMIC010000021">
    <property type="protein sequence ID" value="KAK7093068.1"/>
    <property type="molecule type" value="Genomic_DNA"/>
</dbReference>
<evidence type="ECO:0000256" key="11">
    <source>
        <dbReference type="SAM" id="SignalP"/>
    </source>
</evidence>
<evidence type="ECO:0000256" key="2">
    <source>
        <dbReference type="ARBA" id="ARBA00008661"/>
    </source>
</evidence>
<protein>
    <recommendedName>
        <fullName evidence="10">Hexosyltransferase</fullName>
        <ecNumber evidence="10">2.4.1.-</ecNumber>
    </recommendedName>
</protein>
<evidence type="ECO:0000256" key="5">
    <source>
        <dbReference type="ARBA" id="ARBA00022692"/>
    </source>
</evidence>
<name>A0AAN9ATM7_9CAEN</name>
<dbReference type="GO" id="GO:0006493">
    <property type="term" value="P:protein O-linked glycosylation"/>
    <property type="evidence" value="ECO:0007669"/>
    <property type="project" value="TreeGrafter"/>
</dbReference>
<feature type="chain" id="PRO_5042855595" description="Hexosyltransferase" evidence="11">
    <location>
        <begin position="29"/>
        <end position="371"/>
    </location>
</feature>
<sequence>MKTRTCFRLAVVFFTFSSFLLILLSSNATDHFDNGIQYLDFSHYFLRRPVSWQPKSTNIQKVIHYLNLTQDKASHYLPLTLDGPLLLSNDSLCLTEDGSPVDILFFVHTAPAHVDRRQKLRETFMESKYFLALHFTVRRVFLLGRVENATEQLALEEEHRHHGDLVQGDFLDSYRNLSHKGVMGFGWVTRYCARVRLVVKLDDDVFFDTFKLIHRYWPQVVDKRRAIFCSVWKNNTMPVMRDGKWTVSGRLFGAKKVFPYDYCSGLTVMITGDLVPFLFSAARFTPVFWIDDIYLFGILPVIAANVTFYDVGYGNGVMDLQWERGLTCIKEKGHNCPLLAAAARGEQLDAMWNQSLTMHAENHWRNPSVRV</sequence>
<keyword evidence="13" id="KW-1185">Reference proteome</keyword>